<dbReference type="InterPro" id="IPR029510">
    <property type="entry name" value="Ald_DH_CS_GLU"/>
</dbReference>
<proteinExistence type="inferred from homology"/>
<evidence type="ECO:0000256" key="5">
    <source>
        <dbReference type="RuleBase" id="RU003345"/>
    </source>
</evidence>
<keyword evidence="2 3" id="KW-0560">Oxidoreductase</keyword>
<evidence type="ECO:0000313" key="8">
    <source>
        <dbReference type="Proteomes" id="UP000887023"/>
    </source>
</evidence>
<organism evidence="7 8">
    <name type="scientific">Skermania pinensis</name>
    <dbReference type="NCBI Taxonomy" id="39122"/>
    <lineage>
        <taxon>Bacteria</taxon>
        <taxon>Bacillati</taxon>
        <taxon>Actinomycetota</taxon>
        <taxon>Actinomycetes</taxon>
        <taxon>Mycobacteriales</taxon>
        <taxon>Gordoniaceae</taxon>
        <taxon>Skermania</taxon>
    </lineage>
</organism>
<dbReference type="Pfam" id="PF00171">
    <property type="entry name" value="Aldedh"/>
    <property type="match status" value="1"/>
</dbReference>
<feature type="domain" description="Aldehyde dehydrogenase" evidence="6">
    <location>
        <begin position="10"/>
        <end position="439"/>
    </location>
</feature>
<comment type="similarity">
    <text evidence="1 3 5">Belongs to the aldehyde dehydrogenase family.</text>
</comment>
<evidence type="ECO:0000256" key="4">
    <source>
        <dbReference type="PROSITE-ProRule" id="PRU10007"/>
    </source>
</evidence>
<dbReference type="PANTHER" id="PTHR43570:SF16">
    <property type="entry name" value="ALDEHYDE DEHYDROGENASE TYPE III, ISOFORM Q"/>
    <property type="match status" value="1"/>
</dbReference>
<dbReference type="Gene3D" id="3.40.309.10">
    <property type="entry name" value="Aldehyde Dehydrogenase, Chain A, domain 2"/>
    <property type="match status" value="1"/>
</dbReference>
<dbReference type="Gene3D" id="3.40.605.10">
    <property type="entry name" value="Aldehyde Dehydrogenase, Chain A, domain 1"/>
    <property type="match status" value="1"/>
</dbReference>
<dbReference type="PROSITE" id="PS00687">
    <property type="entry name" value="ALDEHYDE_DEHYDR_GLU"/>
    <property type="match status" value="1"/>
</dbReference>
<evidence type="ECO:0000313" key="7">
    <source>
        <dbReference type="EMBL" id="QXQ13463.1"/>
    </source>
</evidence>
<dbReference type="PANTHER" id="PTHR43570">
    <property type="entry name" value="ALDEHYDE DEHYDROGENASE"/>
    <property type="match status" value="1"/>
</dbReference>
<sequence length="467" mass="50613">MTDHPTTATATRATEAIPDTVRRLRATYATGRTRSARWRQDQLSALERMLREREADFAAALATDLGRPATDAWLADLAPVAAEARHARKHLDGWMRRKRVRVPLSAMPATAWYQPEPLGVVLIIGPWNYPVFLALAPLVGALAAGNCAVVKPSEQTPTVSAVLADLVPRYLDPDAVAVVEGAAAETQDLLAQGLDHAFFTGGPEIGKAVMIGAAAQLTPVTLELGGKSPVLVTANADVTTAARRVAWTKTLNSGQTCVAPDYVLVDRTVADEFCAELNRALDTFLADRPSLLPLVHSRHARRIAGLIDGSGGRIVRGGAVDIDNRSAELTVVLDPDLDSALMREEIFGPVLPVLVVDSLDDAIDHVGRGPKPLAVYLFSDRRDEQEQVLTRLANGGTVINHLMFQVLVTDLPFGGVGNSGMGTYHGKWGFDTFSHRKSVVRKPSRPDPDILYPPYTTIKKWLLRRVF</sequence>
<evidence type="ECO:0000256" key="3">
    <source>
        <dbReference type="PIRNR" id="PIRNR036492"/>
    </source>
</evidence>
<feature type="active site" evidence="4">
    <location>
        <position position="223"/>
    </location>
</feature>
<evidence type="ECO:0000256" key="1">
    <source>
        <dbReference type="ARBA" id="ARBA00009986"/>
    </source>
</evidence>
<reference evidence="7" key="1">
    <citation type="submission" date="2021-07" db="EMBL/GenBank/DDBJ databases">
        <title>Candidatus Kaistella beijingensis sp. nov. isolated from a municipal wastewater treatment plant is involved in sludge foaming.</title>
        <authorList>
            <person name="Song Y."/>
            <person name="Liu S.-J."/>
        </authorList>
    </citation>
    <scope>NUCLEOTIDE SEQUENCE</scope>
    <source>
        <strain evidence="7">DSM 43998</strain>
    </source>
</reference>
<dbReference type="RefSeq" id="WP_066474047.1">
    <property type="nucleotide sequence ID" value="NZ_CBCRUZ010000007.1"/>
</dbReference>
<dbReference type="CDD" id="cd07087">
    <property type="entry name" value="ALDH_F3-13-14_CALDH-like"/>
    <property type="match status" value="1"/>
</dbReference>
<dbReference type="InterPro" id="IPR016161">
    <property type="entry name" value="Ald_DH/histidinol_DH"/>
</dbReference>
<dbReference type="SUPFAM" id="SSF53720">
    <property type="entry name" value="ALDH-like"/>
    <property type="match status" value="1"/>
</dbReference>
<protein>
    <recommendedName>
        <fullName evidence="3">Aldehyde dehydrogenase</fullName>
    </recommendedName>
</protein>
<dbReference type="InterPro" id="IPR015590">
    <property type="entry name" value="Aldehyde_DH_dom"/>
</dbReference>
<accession>A0ABX8S6I5</accession>
<evidence type="ECO:0000256" key="2">
    <source>
        <dbReference type="ARBA" id="ARBA00023002"/>
    </source>
</evidence>
<name>A0ABX8S6I5_9ACTN</name>
<gene>
    <name evidence="7" type="ORF">KV203_16805</name>
</gene>
<dbReference type="InterPro" id="IPR016162">
    <property type="entry name" value="Ald_DH_N"/>
</dbReference>
<dbReference type="EMBL" id="CP079105">
    <property type="protein sequence ID" value="QXQ13463.1"/>
    <property type="molecule type" value="Genomic_DNA"/>
</dbReference>
<dbReference type="Proteomes" id="UP000887023">
    <property type="component" value="Chromosome"/>
</dbReference>
<evidence type="ECO:0000259" key="6">
    <source>
        <dbReference type="Pfam" id="PF00171"/>
    </source>
</evidence>
<dbReference type="InterPro" id="IPR012394">
    <property type="entry name" value="Aldehyde_DH_NAD(P)"/>
</dbReference>
<keyword evidence="8" id="KW-1185">Reference proteome</keyword>
<dbReference type="PIRSF" id="PIRSF036492">
    <property type="entry name" value="ALDH"/>
    <property type="match status" value="1"/>
</dbReference>
<dbReference type="InterPro" id="IPR016163">
    <property type="entry name" value="Ald_DH_C"/>
</dbReference>